<dbReference type="InterPro" id="IPR008183">
    <property type="entry name" value="Aldose_1/G6P_1-epimerase"/>
</dbReference>
<gene>
    <name evidence="1" type="ORF">GCM10008937_17390</name>
</gene>
<sequence length="298" mass="32875">MTLRVERVTSGAFELEVLPEMGASVLNLRAASGRPVMRPVNLSDVQTSSQCASFTLLPFSNRIRDARFTFAEREVPLRVNTKDGLAQHGDVRNRPWQLEERSDRHLRYAFDSRSFADINWPWAFTAQVEYRLHGPHFDTTLTLTNADTRDMPAGMGLHPYYVRVQDGVDAALQLGADLKYDTDERLLTVGGARPVRADEDYRTPSPVGGRFIDGTYTAWDGLTRLDWGVRALTVTADNVYSHAVVFTAPDGTLALEPVSHATDAFNLAAQGVAGVDARVLVPGQSLAGTVRVTLEGDW</sequence>
<dbReference type="EMBL" id="BAAADB010000013">
    <property type="protein sequence ID" value="GAA0510037.1"/>
    <property type="molecule type" value="Genomic_DNA"/>
</dbReference>
<dbReference type="SUPFAM" id="SSF74650">
    <property type="entry name" value="Galactose mutarotase-like"/>
    <property type="match status" value="1"/>
</dbReference>
<dbReference type="Proteomes" id="UP001500191">
    <property type="component" value="Unassembled WGS sequence"/>
</dbReference>
<dbReference type="Pfam" id="PF01263">
    <property type="entry name" value="Aldose_epim"/>
    <property type="match status" value="1"/>
</dbReference>
<name>A0ABN1C2A2_9DEIO</name>
<comment type="caution">
    <text evidence="1">The sequence shown here is derived from an EMBL/GenBank/DDBJ whole genome shotgun (WGS) entry which is preliminary data.</text>
</comment>
<accession>A0ABN1C2A2</accession>
<keyword evidence="2" id="KW-1185">Reference proteome</keyword>
<evidence type="ECO:0000313" key="1">
    <source>
        <dbReference type="EMBL" id="GAA0510037.1"/>
    </source>
</evidence>
<proteinExistence type="predicted"/>
<dbReference type="RefSeq" id="WP_343757825.1">
    <property type="nucleotide sequence ID" value="NZ_BAAADB010000013.1"/>
</dbReference>
<protein>
    <submittedName>
        <fullName evidence="1">Aldose 1-epimerase</fullName>
    </submittedName>
</protein>
<evidence type="ECO:0000313" key="2">
    <source>
        <dbReference type="Proteomes" id="UP001500191"/>
    </source>
</evidence>
<dbReference type="InterPro" id="IPR011013">
    <property type="entry name" value="Gal_mutarotase_sf_dom"/>
</dbReference>
<dbReference type="Gene3D" id="2.70.98.10">
    <property type="match status" value="1"/>
</dbReference>
<dbReference type="InterPro" id="IPR014718">
    <property type="entry name" value="GH-type_carb-bd"/>
</dbReference>
<dbReference type="CDD" id="cd09021">
    <property type="entry name" value="Aldose_epim_Ec_YphB"/>
    <property type="match status" value="1"/>
</dbReference>
<organism evidence="1 2">
    <name type="scientific">Deinococcus depolymerans</name>
    <dbReference type="NCBI Taxonomy" id="392408"/>
    <lineage>
        <taxon>Bacteria</taxon>
        <taxon>Thermotogati</taxon>
        <taxon>Deinococcota</taxon>
        <taxon>Deinococci</taxon>
        <taxon>Deinococcales</taxon>
        <taxon>Deinococcaceae</taxon>
        <taxon>Deinococcus</taxon>
    </lineage>
</organism>
<reference evidence="1 2" key="1">
    <citation type="journal article" date="2019" name="Int. J. Syst. Evol. Microbiol.">
        <title>The Global Catalogue of Microorganisms (GCM) 10K type strain sequencing project: providing services to taxonomists for standard genome sequencing and annotation.</title>
        <authorList>
            <consortium name="The Broad Institute Genomics Platform"/>
            <consortium name="The Broad Institute Genome Sequencing Center for Infectious Disease"/>
            <person name="Wu L."/>
            <person name="Ma J."/>
        </authorList>
    </citation>
    <scope>NUCLEOTIDE SEQUENCE [LARGE SCALE GENOMIC DNA]</scope>
    <source>
        <strain evidence="1 2">JCM 14368</strain>
    </source>
</reference>